<organism evidence="2 3">
    <name type="scientific">Hypsibius exemplaris</name>
    <name type="common">Freshwater tardigrade</name>
    <dbReference type="NCBI Taxonomy" id="2072580"/>
    <lineage>
        <taxon>Eukaryota</taxon>
        <taxon>Metazoa</taxon>
        <taxon>Ecdysozoa</taxon>
        <taxon>Tardigrada</taxon>
        <taxon>Eutardigrada</taxon>
        <taxon>Parachela</taxon>
        <taxon>Hypsibioidea</taxon>
        <taxon>Hypsibiidae</taxon>
        <taxon>Hypsibius</taxon>
    </lineage>
</organism>
<accession>A0A1W0X169</accession>
<gene>
    <name evidence="2" type="ORF">BV898_05105</name>
</gene>
<keyword evidence="1" id="KW-1133">Transmembrane helix</keyword>
<evidence type="ECO:0000313" key="3">
    <source>
        <dbReference type="Proteomes" id="UP000192578"/>
    </source>
</evidence>
<keyword evidence="1" id="KW-0812">Transmembrane</keyword>
<reference evidence="3" key="1">
    <citation type="submission" date="2017-01" db="EMBL/GenBank/DDBJ databases">
        <title>Comparative genomics of anhydrobiosis in the tardigrade Hypsibius dujardini.</title>
        <authorList>
            <person name="Yoshida Y."/>
            <person name="Koutsovoulos G."/>
            <person name="Laetsch D."/>
            <person name="Stevens L."/>
            <person name="Kumar S."/>
            <person name="Horikawa D."/>
            <person name="Ishino K."/>
            <person name="Komine S."/>
            <person name="Tomita M."/>
            <person name="Blaxter M."/>
            <person name="Arakawa K."/>
        </authorList>
    </citation>
    <scope>NUCLEOTIDE SEQUENCE [LARGE SCALE GENOMIC DNA]</scope>
    <source>
        <strain evidence="3">Z151</strain>
    </source>
</reference>
<evidence type="ECO:0000313" key="2">
    <source>
        <dbReference type="EMBL" id="OQV21032.1"/>
    </source>
</evidence>
<comment type="caution">
    <text evidence="2">The sequence shown here is derived from an EMBL/GenBank/DDBJ whole genome shotgun (WGS) entry which is preliminary data.</text>
</comment>
<sequence>MPQCSGDIPVLWIYLGALGMSPLLWGCPVALGMFQDFYLEDNCLGYEPAPHRFPTKLLYMKLHRAGSF</sequence>
<protein>
    <submittedName>
        <fullName evidence="2">Uncharacterized protein</fullName>
    </submittedName>
</protein>
<name>A0A1W0X169_HYPEX</name>
<keyword evidence="3" id="KW-1185">Reference proteome</keyword>
<dbReference type="EMBL" id="MTYJ01000026">
    <property type="protein sequence ID" value="OQV21032.1"/>
    <property type="molecule type" value="Genomic_DNA"/>
</dbReference>
<feature type="transmembrane region" description="Helical" evidence="1">
    <location>
        <begin position="12"/>
        <end position="34"/>
    </location>
</feature>
<dbReference type="AlphaFoldDB" id="A0A1W0X169"/>
<proteinExistence type="predicted"/>
<evidence type="ECO:0000256" key="1">
    <source>
        <dbReference type="SAM" id="Phobius"/>
    </source>
</evidence>
<keyword evidence="1" id="KW-0472">Membrane</keyword>
<dbReference type="Proteomes" id="UP000192578">
    <property type="component" value="Unassembled WGS sequence"/>
</dbReference>